<name>A0A2X3J419_9LIST</name>
<gene>
    <name evidence="1" type="ORF">NCTC13940_01298</name>
</gene>
<organism evidence="1 2">
    <name type="scientific">Listeria fleischmannii subsp. fleischmannii</name>
    <dbReference type="NCBI Taxonomy" id="1671902"/>
    <lineage>
        <taxon>Bacteria</taxon>
        <taxon>Bacillati</taxon>
        <taxon>Bacillota</taxon>
        <taxon>Bacilli</taxon>
        <taxon>Bacillales</taxon>
        <taxon>Listeriaceae</taxon>
        <taxon>Listeria</taxon>
    </lineage>
</organism>
<sequence>MNFERLFITKESEFFRFSEEGNDMGYLLLFDTFSKASDKFGTPFFEDDFEPNENHIVIQYAYRSDLTDMDREFILSFVEGLLSFKPSIDYVVDFFYVEQDLEFDYPTNSGFVELVEKINRLFNRNIMINDFQSFNNILQQ</sequence>
<dbReference type="Proteomes" id="UP000250257">
    <property type="component" value="Unassembled WGS sequence"/>
</dbReference>
<evidence type="ECO:0000313" key="2">
    <source>
        <dbReference type="Proteomes" id="UP000250257"/>
    </source>
</evidence>
<accession>A0A2X3J419</accession>
<evidence type="ECO:0000313" key="1">
    <source>
        <dbReference type="EMBL" id="SQC68870.1"/>
    </source>
</evidence>
<proteinExistence type="predicted"/>
<reference evidence="1 2" key="1">
    <citation type="submission" date="2018-06" db="EMBL/GenBank/DDBJ databases">
        <authorList>
            <consortium name="Pathogen Informatics"/>
            <person name="Doyle S."/>
        </authorList>
    </citation>
    <scope>NUCLEOTIDE SEQUENCE [LARGE SCALE GENOMIC DNA]</scope>
    <source>
        <strain evidence="1 2">NCTC13940</strain>
    </source>
</reference>
<dbReference type="AlphaFoldDB" id="A0A2X3J419"/>
<dbReference type="EMBL" id="UAWT01000012">
    <property type="protein sequence ID" value="SQC68870.1"/>
    <property type="molecule type" value="Genomic_DNA"/>
</dbReference>
<dbReference type="RefSeq" id="WP_007476963.1">
    <property type="nucleotide sequence ID" value="NZ_UAWT01000012.1"/>
</dbReference>
<protein>
    <submittedName>
        <fullName evidence="1">Uncharacterized protein</fullName>
    </submittedName>
</protein>